<dbReference type="GO" id="GO:0019877">
    <property type="term" value="P:diaminopimelate biosynthetic process"/>
    <property type="evidence" value="ECO:0007669"/>
    <property type="project" value="UniProtKB-ARBA"/>
</dbReference>
<feature type="binding site" evidence="2">
    <location>
        <position position="145"/>
    </location>
    <ligand>
        <name>Mn(2+)</name>
        <dbReference type="ChEBI" id="CHEBI:29035"/>
        <label>2</label>
    </ligand>
</feature>
<dbReference type="Pfam" id="PF01546">
    <property type="entry name" value="Peptidase_M20"/>
    <property type="match status" value="1"/>
</dbReference>
<dbReference type="FunFam" id="3.30.70.360:FF:000001">
    <property type="entry name" value="N-acetyldiaminopimelate deacetylase"/>
    <property type="match status" value="1"/>
</dbReference>
<dbReference type="PIRSF" id="PIRSF005962">
    <property type="entry name" value="Pept_M20D_amidohydro"/>
    <property type="match status" value="1"/>
</dbReference>
<feature type="domain" description="Peptidase M20 dimerisation" evidence="3">
    <location>
        <begin position="195"/>
        <end position="283"/>
    </location>
</feature>
<dbReference type="SUPFAM" id="SSF53187">
    <property type="entry name" value="Zn-dependent exopeptidases"/>
    <property type="match status" value="1"/>
</dbReference>
<dbReference type="PANTHER" id="PTHR11014:SF63">
    <property type="entry name" value="METALLOPEPTIDASE, PUTATIVE (AFU_ORTHOLOGUE AFUA_6G09600)-RELATED"/>
    <property type="match status" value="1"/>
</dbReference>
<feature type="binding site" evidence="2">
    <location>
        <position position="173"/>
    </location>
    <ligand>
        <name>Mn(2+)</name>
        <dbReference type="ChEBI" id="CHEBI:29035"/>
        <label>1</label>
    </ligand>
</feature>
<dbReference type="OrthoDB" id="9777385at2"/>
<dbReference type="Gene3D" id="3.30.70.360">
    <property type="match status" value="1"/>
</dbReference>
<keyword evidence="1 4" id="KW-0378">Hydrolase</keyword>
<dbReference type="PANTHER" id="PTHR11014">
    <property type="entry name" value="PEPTIDASE M20 FAMILY MEMBER"/>
    <property type="match status" value="1"/>
</dbReference>
<dbReference type="GO" id="GO:0050118">
    <property type="term" value="F:N-acetyldiaminopimelate deacetylase activity"/>
    <property type="evidence" value="ECO:0007669"/>
    <property type="project" value="UniProtKB-ARBA"/>
</dbReference>
<dbReference type="EMBL" id="CP041692">
    <property type="protein sequence ID" value="QDP98532.1"/>
    <property type="molecule type" value="Genomic_DNA"/>
</dbReference>
<evidence type="ECO:0000313" key="5">
    <source>
        <dbReference type="Proteomes" id="UP000319263"/>
    </source>
</evidence>
<feature type="binding site" evidence="2">
    <location>
        <position position="111"/>
    </location>
    <ligand>
        <name>Mn(2+)</name>
        <dbReference type="ChEBI" id="CHEBI:29035"/>
        <label>2</label>
    </ligand>
</feature>
<sequence length="409" mass="43235">MDFQDEARAIHPELVALRRLLHRNPERGNQLPQTQAAVLRALDGLPLDVTTGTSLTSVVAVLHGTSHVGSVEAHGTRPTVLLRADMDGLPVVEETGLDYASVNGSMHACGHDLHTAGLVGAARLLSAHVDQLPGDVVFMFQPGEENPGGAEPMIAEGLLTITGRKPDAAYGIHVFTSEPAGQWMLRPNTLMAGCLELIITVHGRGGHGSTPYATVDPVPVAAEIVLALQSYVTRRVNVFDPVVITVGEIHAGTAMNIIPDVATLTASVRVLSKASAAQLDKDLPRLAEGISGAHGCTADVTLRTVYPATVNDPAETAFVVDELSRLHGTDRVVIMDEPRMGSEDFSFVLDEVPGAYFFLGAHPDPLPEVPPTNHSAKALFDDAVLADQSATLAQLAFTKIDLLARASLA</sequence>
<dbReference type="InterPro" id="IPR017439">
    <property type="entry name" value="Amidohydrolase"/>
</dbReference>
<keyword evidence="5" id="KW-1185">Reference proteome</keyword>
<reference evidence="4 5" key="1">
    <citation type="submission" date="2019-07" db="EMBL/GenBank/DDBJ databases">
        <title>Microlunatus dokdonensis sp. nov. isolated from the rhizospheric soil of the wild plant Elymus tsukushiensis.</title>
        <authorList>
            <person name="Ghim S.-Y."/>
            <person name="Hwang Y.-J."/>
            <person name="Son J.-S."/>
            <person name="Shin J.-H."/>
        </authorList>
    </citation>
    <scope>NUCLEOTIDE SEQUENCE [LARGE SCALE GENOMIC DNA]</scope>
    <source>
        <strain evidence="4 5">KUDC0627</strain>
    </source>
</reference>
<dbReference type="Proteomes" id="UP000319263">
    <property type="component" value="Chromosome"/>
</dbReference>
<comment type="cofactor">
    <cofactor evidence="2">
        <name>Mn(2+)</name>
        <dbReference type="ChEBI" id="CHEBI:29035"/>
    </cofactor>
    <text evidence="2">The Mn(2+) ion enhances activity.</text>
</comment>
<evidence type="ECO:0000256" key="2">
    <source>
        <dbReference type="PIRSR" id="PIRSR005962-1"/>
    </source>
</evidence>
<keyword evidence="2" id="KW-0479">Metal-binding</keyword>
<evidence type="ECO:0000259" key="3">
    <source>
        <dbReference type="Pfam" id="PF07687"/>
    </source>
</evidence>
<dbReference type="Gene3D" id="3.40.630.10">
    <property type="entry name" value="Zn peptidases"/>
    <property type="match status" value="1"/>
</dbReference>
<evidence type="ECO:0000256" key="1">
    <source>
        <dbReference type="ARBA" id="ARBA00022801"/>
    </source>
</evidence>
<keyword evidence="2" id="KW-0464">Manganese</keyword>
<dbReference type="AlphaFoldDB" id="A0A516Q593"/>
<dbReference type="KEGG" id="mik:FOE78_02460"/>
<dbReference type="CDD" id="cd03886">
    <property type="entry name" value="M20_Acy1"/>
    <property type="match status" value="1"/>
</dbReference>
<dbReference type="Pfam" id="PF07687">
    <property type="entry name" value="M20_dimer"/>
    <property type="match status" value="1"/>
</dbReference>
<dbReference type="SUPFAM" id="SSF55031">
    <property type="entry name" value="Bacterial exopeptidase dimerisation domain"/>
    <property type="match status" value="1"/>
</dbReference>
<gene>
    <name evidence="4" type="ORF">FOE78_02460</name>
</gene>
<dbReference type="NCBIfam" id="TIGR01891">
    <property type="entry name" value="amidohydrolases"/>
    <property type="match status" value="1"/>
</dbReference>
<dbReference type="InterPro" id="IPR002933">
    <property type="entry name" value="Peptidase_M20"/>
</dbReference>
<name>A0A516Q593_9ACTN</name>
<dbReference type="InterPro" id="IPR036264">
    <property type="entry name" value="Bact_exopeptidase_dim_dom"/>
</dbReference>
<proteinExistence type="predicted"/>
<dbReference type="GO" id="GO:0046872">
    <property type="term" value="F:metal ion binding"/>
    <property type="evidence" value="ECO:0007669"/>
    <property type="project" value="UniProtKB-KW"/>
</dbReference>
<feature type="binding site" evidence="2">
    <location>
        <position position="109"/>
    </location>
    <ligand>
        <name>Mn(2+)</name>
        <dbReference type="ChEBI" id="CHEBI:29035"/>
        <label>2</label>
    </ligand>
</feature>
<organism evidence="4 5">
    <name type="scientific">Microlunatus elymi</name>
    <dbReference type="NCBI Taxonomy" id="2596828"/>
    <lineage>
        <taxon>Bacteria</taxon>
        <taxon>Bacillati</taxon>
        <taxon>Actinomycetota</taxon>
        <taxon>Actinomycetes</taxon>
        <taxon>Propionibacteriales</taxon>
        <taxon>Propionibacteriaceae</taxon>
        <taxon>Microlunatus</taxon>
    </lineage>
</organism>
<dbReference type="InterPro" id="IPR011650">
    <property type="entry name" value="Peptidase_M20_dimer"/>
</dbReference>
<accession>A0A516Q593</accession>
<feature type="binding site" evidence="2">
    <location>
        <position position="374"/>
    </location>
    <ligand>
        <name>Mn(2+)</name>
        <dbReference type="ChEBI" id="CHEBI:29035"/>
        <label>2</label>
    </ligand>
</feature>
<protein>
    <submittedName>
        <fullName evidence="4">Amidohydrolase</fullName>
    </submittedName>
</protein>
<evidence type="ECO:0000313" key="4">
    <source>
        <dbReference type="EMBL" id="QDP98532.1"/>
    </source>
</evidence>